<dbReference type="EMBL" id="MUNK01000337">
    <property type="protein sequence ID" value="OTA22869.1"/>
    <property type="molecule type" value="Genomic_DNA"/>
</dbReference>
<evidence type="ECO:0000313" key="2">
    <source>
        <dbReference type="Proteomes" id="UP000194280"/>
    </source>
</evidence>
<dbReference type="VEuPathDB" id="FungiDB:BTJ68_13705"/>
<dbReference type="AlphaFoldDB" id="A0A1Z5SPW0"/>
<dbReference type="InParanoid" id="A0A1Z5SPW0"/>
<accession>A0A1Z5SPW0</accession>
<organism evidence="1 2">
    <name type="scientific">Hortaea werneckii EXF-2000</name>
    <dbReference type="NCBI Taxonomy" id="1157616"/>
    <lineage>
        <taxon>Eukaryota</taxon>
        <taxon>Fungi</taxon>
        <taxon>Dikarya</taxon>
        <taxon>Ascomycota</taxon>
        <taxon>Pezizomycotina</taxon>
        <taxon>Dothideomycetes</taxon>
        <taxon>Dothideomycetidae</taxon>
        <taxon>Mycosphaerellales</taxon>
        <taxon>Teratosphaeriaceae</taxon>
        <taxon>Hortaea</taxon>
    </lineage>
</organism>
<protein>
    <submittedName>
        <fullName evidence="1">Uncharacterized protein</fullName>
    </submittedName>
</protein>
<dbReference type="Proteomes" id="UP000194280">
    <property type="component" value="Unassembled WGS sequence"/>
</dbReference>
<sequence length="96" mass="10486">MGKTYGYQMIDLHPDHADDTGPSPGAGQHAIDCDALGLYTDSDEEAAVTPPKVKHPWASRKAARRALRRRRLAKANVKSMVKLGMLGMPAVLLMFL</sequence>
<name>A0A1Z5SPW0_HORWE</name>
<keyword evidence="2" id="KW-1185">Reference proteome</keyword>
<comment type="caution">
    <text evidence="1">The sequence shown here is derived from an EMBL/GenBank/DDBJ whole genome shotgun (WGS) entry which is preliminary data.</text>
</comment>
<evidence type="ECO:0000313" key="1">
    <source>
        <dbReference type="EMBL" id="OTA22869.1"/>
    </source>
</evidence>
<reference evidence="1 2" key="1">
    <citation type="submission" date="2017-01" db="EMBL/GenBank/DDBJ databases">
        <title>The recent genome duplication of the halophilic yeast Hortaea werneckii: insights from long-read sequencing.</title>
        <authorList>
            <person name="Sinha S."/>
            <person name="Flibotte S."/>
            <person name="Neira M."/>
            <person name="Lenassi M."/>
            <person name="Gostincar C."/>
            <person name="Stajich J.E."/>
            <person name="Nislow C.E."/>
        </authorList>
    </citation>
    <scope>NUCLEOTIDE SEQUENCE [LARGE SCALE GENOMIC DNA]</scope>
    <source>
        <strain evidence="1 2">EXF-2000</strain>
    </source>
</reference>
<proteinExistence type="predicted"/>
<gene>
    <name evidence="1" type="ORF">BTJ68_13705</name>
</gene>